<dbReference type="Proteomes" id="UP001108027">
    <property type="component" value="Unassembled WGS sequence"/>
</dbReference>
<comment type="caution">
    <text evidence="2">The sequence shown here is derived from an EMBL/GenBank/DDBJ whole genome shotgun (WGS) entry which is preliminary data.</text>
</comment>
<keyword evidence="3" id="KW-1185">Reference proteome</keyword>
<evidence type="ECO:0000313" key="2">
    <source>
        <dbReference type="EMBL" id="MCC4307232.1"/>
    </source>
</evidence>
<feature type="transmembrane region" description="Helical" evidence="1">
    <location>
        <begin position="99"/>
        <end position="119"/>
    </location>
</feature>
<sequence length="120" mass="13923">MSKLLINLRRVPDQERDQVCALLDEHGIEYFLTPPSVWGISAGGLWLRHDQDWQRAQPLLADYQQRRYQQERAAFEQAHREGEVTTVTRNLRRHPLRTLAFLVATVAVLLLAVMPFLTFG</sequence>
<evidence type="ECO:0000313" key="3">
    <source>
        <dbReference type="Proteomes" id="UP001108027"/>
    </source>
</evidence>
<keyword evidence="1" id="KW-1133">Transmembrane helix</keyword>
<dbReference type="Pfam" id="PF19661">
    <property type="entry name" value="DUF6164"/>
    <property type="match status" value="1"/>
</dbReference>
<dbReference type="RefSeq" id="WP_228232424.1">
    <property type="nucleotide sequence ID" value="NZ_JAJGNA010000001.1"/>
</dbReference>
<dbReference type="InterPro" id="IPR046162">
    <property type="entry name" value="DUF6164"/>
</dbReference>
<dbReference type="AlphaFoldDB" id="A0A9Q3YKY2"/>
<accession>A0A9Q3YKY2</accession>
<keyword evidence="1" id="KW-0812">Transmembrane</keyword>
<protein>
    <submittedName>
        <fullName evidence="2">DUF6164 family protein</fullName>
    </submittedName>
</protein>
<reference evidence="2" key="1">
    <citation type="submission" date="2021-10" db="EMBL/GenBank/DDBJ databases">
        <title>The diversity and Nitrogen Metabolism of Culturable Nitrate-Utilizing Bacteria Within the Oxygen Minimum Zone of the Changjiang (Yangtze River)Estuary.</title>
        <authorList>
            <person name="Zhang D."/>
            <person name="Zheng J."/>
            <person name="Liu S."/>
            <person name="He W."/>
        </authorList>
    </citation>
    <scope>NUCLEOTIDE SEQUENCE</scope>
    <source>
        <strain evidence="2">FXH-223</strain>
    </source>
</reference>
<dbReference type="EMBL" id="JAJGNA010000001">
    <property type="protein sequence ID" value="MCC4307232.1"/>
    <property type="molecule type" value="Genomic_DNA"/>
</dbReference>
<name>A0A9Q3YKY2_9GAMM</name>
<gene>
    <name evidence="2" type="ORF">LL252_01500</name>
</gene>
<keyword evidence="1" id="KW-0472">Membrane</keyword>
<organism evidence="2 3">
    <name type="scientific">Alloalcanivorax marinus</name>
    <dbReference type="NCBI Taxonomy" id="1177169"/>
    <lineage>
        <taxon>Bacteria</taxon>
        <taxon>Pseudomonadati</taxon>
        <taxon>Pseudomonadota</taxon>
        <taxon>Gammaproteobacteria</taxon>
        <taxon>Oceanospirillales</taxon>
        <taxon>Alcanivoracaceae</taxon>
        <taxon>Alloalcanivorax</taxon>
    </lineage>
</organism>
<proteinExistence type="predicted"/>
<evidence type="ECO:0000256" key="1">
    <source>
        <dbReference type="SAM" id="Phobius"/>
    </source>
</evidence>